<dbReference type="EMBL" id="MLJW01000067">
    <property type="protein sequence ID" value="OIR03275.1"/>
    <property type="molecule type" value="Genomic_DNA"/>
</dbReference>
<protein>
    <submittedName>
        <fullName evidence="1">Uncharacterized protein</fullName>
    </submittedName>
</protein>
<reference evidence="1" key="1">
    <citation type="submission" date="2016-10" db="EMBL/GenBank/DDBJ databases">
        <title>Sequence of Gallionella enrichment culture.</title>
        <authorList>
            <person name="Poehlein A."/>
            <person name="Muehling M."/>
            <person name="Daniel R."/>
        </authorList>
    </citation>
    <scope>NUCLEOTIDE SEQUENCE</scope>
</reference>
<dbReference type="AlphaFoldDB" id="A0A1J5S5S3"/>
<gene>
    <name evidence="1" type="ORF">GALL_145470</name>
</gene>
<comment type="caution">
    <text evidence="1">The sequence shown here is derived from an EMBL/GenBank/DDBJ whole genome shotgun (WGS) entry which is preliminary data.</text>
</comment>
<accession>A0A1J5S5S3</accession>
<organism evidence="1">
    <name type="scientific">mine drainage metagenome</name>
    <dbReference type="NCBI Taxonomy" id="410659"/>
    <lineage>
        <taxon>unclassified sequences</taxon>
        <taxon>metagenomes</taxon>
        <taxon>ecological metagenomes</taxon>
    </lineage>
</organism>
<name>A0A1J5S5S3_9ZZZZ</name>
<sequence length="89" mass="9262">MVKKALAEAEQALRQAEIVRLAAIQAVELAREAVKLEAAGVAAGLLLKAAEVAAQAVKAAEVAALEAWESAAKRAMEHAIAEDKAKSRC</sequence>
<evidence type="ECO:0000313" key="1">
    <source>
        <dbReference type="EMBL" id="OIR03275.1"/>
    </source>
</evidence>
<proteinExistence type="predicted"/>